<sequence>MSVSGREAAAAGPDTRAADLRRVHGGRAHSAYDRAVAACRHAGVVRDAAEVVPKDAVGRAANALRLSARSLDALAADARCARNTAATAALAAQLAAARAGGPDAEAALRAALTASRTAAAAAGGTARGRDAALNAEAEEAERRAVTTAREAGWLD</sequence>
<comment type="caution">
    <text evidence="1">The sequence shown here is derived from an EMBL/GenBank/DDBJ whole genome shotgun (WGS) entry which is preliminary data.</text>
</comment>
<name>A0ABS1PAY6_9ACTN</name>
<evidence type="ECO:0000313" key="2">
    <source>
        <dbReference type="Proteomes" id="UP000621386"/>
    </source>
</evidence>
<organism evidence="1 2">
    <name type="scientific">Streptomyces musisoli</name>
    <dbReference type="NCBI Taxonomy" id="2802280"/>
    <lineage>
        <taxon>Bacteria</taxon>
        <taxon>Bacillati</taxon>
        <taxon>Actinomycetota</taxon>
        <taxon>Actinomycetes</taxon>
        <taxon>Kitasatosporales</taxon>
        <taxon>Streptomycetaceae</taxon>
        <taxon>Streptomyces</taxon>
    </lineage>
</organism>
<keyword evidence="2" id="KW-1185">Reference proteome</keyword>
<accession>A0ABS1PAY6</accession>
<proteinExistence type="predicted"/>
<gene>
    <name evidence="1" type="ORF">JK361_33990</name>
</gene>
<protein>
    <recommendedName>
        <fullName evidence="3">Exonuclease SbcC</fullName>
    </recommendedName>
</protein>
<evidence type="ECO:0008006" key="3">
    <source>
        <dbReference type="Google" id="ProtNLM"/>
    </source>
</evidence>
<dbReference type="RefSeq" id="WP_201825767.1">
    <property type="nucleotide sequence ID" value="NZ_JAERRH010000021.1"/>
</dbReference>
<reference evidence="1 2" key="1">
    <citation type="submission" date="2021-01" db="EMBL/GenBank/DDBJ databases">
        <title>WGS of actinomycetes isolated from Thailand.</title>
        <authorList>
            <person name="Thawai C."/>
        </authorList>
    </citation>
    <scope>NUCLEOTIDE SEQUENCE [LARGE SCALE GENOMIC DNA]</scope>
    <source>
        <strain evidence="1 2">CH5-8</strain>
    </source>
</reference>
<dbReference type="EMBL" id="JAERRH010000021">
    <property type="protein sequence ID" value="MBL1109536.1"/>
    <property type="molecule type" value="Genomic_DNA"/>
</dbReference>
<dbReference type="Proteomes" id="UP000621386">
    <property type="component" value="Unassembled WGS sequence"/>
</dbReference>
<evidence type="ECO:0000313" key="1">
    <source>
        <dbReference type="EMBL" id="MBL1109536.1"/>
    </source>
</evidence>